<evidence type="ECO:0000256" key="3">
    <source>
        <dbReference type="SAM" id="MobiDB-lite"/>
    </source>
</evidence>
<comment type="caution">
    <text evidence="5">The sequence shown here is derived from an EMBL/GenBank/DDBJ whole genome shotgun (WGS) entry which is preliminary data.</text>
</comment>
<feature type="compositionally biased region" description="Polar residues" evidence="3">
    <location>
        <begin position="31"/>
        <end position="41"/>
    </location>
</feature>
<feature type="transmembrane region" description="Helical" evidence="4">
    <location>
        <begin position="348"/>
        <end position="368"/>
    </location>
</feature>
<dbReference type="InterPro" id="IPR050327">
    <property type="entry name" value="Proton-linked_MCT"/>
</dbReference>
<evidence type="ECO:0000313" key="5">
    <source>
        <dbReference type="EMBL" id="GAD97186.1"/>
    </source>
</evidence>
<feature type="transmembrane region" description="Helical" evidence="4">
    <location>
        <begin position="520"/>
        <end position="538"/>
    </location>
</feature>
<proteinExistence type="inferred from homology"/>
<dbReference type="GO" id="GO:0022857">
    <property type="term" value="F:transmembrane transporter activity"/>
    <property type="evidence" value="ECO:0007669"/>
    <property type="project" value="InterPro"/>
</dbReference>
<feature type="transmembrane region" description="Helical" evidence="4">
    <location>
        <begin position="256"/>
        <end position="275"/>
    </location>
</feature>
<feature type="transmembrane region" description="Helical" evidence="4">
    <location>
        <begin position="550"/>
        <end position="573"/>
    </location>
</feature>
<evidence type="ECO:0008006" key="7">
    <source>
        <dbReference type="Google" id="ProtNLM"/>
    </source>
</evidence>
<dbReference type="Proteomes" id="UP000018001">
    <property type="component" value="Unassembled WGS sequence"/>
</dbReference>
<dbReference type="Gene3D" id="1.20.1250.20">
    <property type="entry name" value="MFS general substrate transporter like domains"/>
    <property type="match status" value="2"/>
</dbReference>
<comment type="similarity">
    <text evidence="2">Belongs to the major facilitator superfamily. Monocarboxylate porter (TC 2.A.1.13) family.</text>
</comment>
<dbReference type="GO" id="GO:0016020">
    <property type="term" value="C:membrane"/>
    <property type="evidence" value="ECO:0007669"/>
    <property type="project" value="UniProtKB-SubCell"/>
</dbReference>
<keyword evidence="4" id="KW-0812">Transmembrane</keyword>
<accession>V5G5B7</accession>
<evidence type="ECO:0000256" key="4">
    <source>
        <dbReference type="SAM" id="Phobius"/>
    </source>
</evidence>
<keyword evidence="4" id="KW-1133">Transmembrane helix</keyword>
<evidence type="ECO:0000256" key="2">
    <source>
        <dbReference type="ARBA" id="ARBA00006727"/>
    </source>
</evidence>
<feature type="region of interest" description="Disordered" evidence="3">
    <location>
        <begin position="1"/>
        <end position="41"/>
    </location>
</feature>
<dbReference type="OrthoDB" id="6499973at2759"/>
<dbReference type="InterPro" id="IPR011701">
    <property type="entry name" value="MFS"/>
</dbReference>
<name>V5G5B7_BYSSN</name>
<dbReference type="InterPro" id="IPR036259">
    <property type="entry name" value="MFS_trans_sf"/>
</dbReference>
<feature type="transmembrane region" description="Helical" evidence="4">
    <location>
        <begin position="389"/>
        <end position="414"/>
    </location>
</feature>
<dbReference type="PANTHER" id="PTHR11360:SF130">
    <property type="entry name" value="MAJOR FACILITATOR SUPERFAMILY (MFS) PROFILE DOMAIN-CONTAINING PROTEIN-RELATED"/>
    <property type="match status" value="1"/>
</dbReference>
<dbReference type="HOGENOM" id="CLU_001265_1_1_1"/>
<feature type="transmembrane region" description="Helical" evidence="4">
    <location>
        <begin position="315"/>
        <end position="336"/>
    </location>
</feature>
<organism evidence="5 6">
    <name type="scientific">Byssochlamys spectabilis (strain No. 5 / NBRC 109023)</name>
    <name type="common">Paecilomyces variotii</name>
    <dbReference type="NCBI Taxonomy" id="1356009"/>
    <lineage>
        <taxon>Eukaryota</taxon>
        <taxon>Fungi</taxon>
        <taxon>Dikarya</taxon>
        <taxon>Ascomycota</taxon>
        <taxon>Pezizomycotina</taxon>
        <taxon>Eurotiomycetes</taxon>
        <taxon>Eurotiomycetidae</taxon>
        <taxon>Eurotiales</taxon>
        <taxon>Thermoascaceae</taxon>
        <taxon>Paecilomyces</taxon>
    </lineage>
</organism>
<feature type="transmembrane region" description="Helical" evidence="4">
    <location>
        <begin position="191"/>
        <end position="210"/>
    </location>
</feature>
<feature type="compositionally biased region" description="Polar residues" evidence="3">
    <location>
        <begin position="74"/>
        <end position="87"/>
    </location>
</feature>
<dbReference type="Pfam" id="PF07690">
    <property type="entry name" value="MFS_1"/>
    <property type="match status" value="1"/>
</dbReference>
<evidence type="ECO:0000313" key="6">
    <source>
        <dbReference type="Proteomes" id="UP000018001"/>
    </source>
</evidence>
<feature type="transmembrane region" description="Helical" evidence="4">
    <location>
        <begin position="281"/>
        <end position="308"/>
    </location>
</feature>
<dbReference type="eggNOG" id="KOG2504">
    <property type="taxonomic scope" value="Eukaryota"/>
</dbReference>
<gene>
    <name evidence="5" type="ORF">PVAR5_5859</name>
</gene>
<feature type="region of interest" description="Disordered" evidence="3">
    <location>
        <begin position="73"/>
        <end position="93"/>
    </location>
</feature>
<feature type="transmembrane region" description="Helical" evidence="4">
    <location>
        <begin position="459"/>
        <end position="477"/>
    </location>
</feature>
<keyword evidence="6" id="KW-1185">Reference proteome</keyword>
<dbReference type="PANTHER" id="PTHR11360">
    <property type="entry name" value="MONOCARBOXYLATE TRANSPORTER"/>
    <property type="match status" value="1"/>
</dbReference>
<sequence>MASKSRVSEEVQAGIYLEDVPPRRHEDDDGASSSSMKNFSRPFSSRSYIVPVHDPEGSNIELPEVSVPPRVRATDSSSTLYPGTNPSEFGASFHGYTTTSALSGRSRRQSIEEENRRRALLDAWQATRPRSTVGFTPSQLPDVSSAQPLSHGQIKELDWINRHEKQEQRDLPLLYRFHEMVIEEPPDGGRLAWAHAVCGFILTMNTQYAFGVFQSYYERDLLRNDSHSKIAWIGSFQIFATFFMAIVTAPLISRGYFRACFTGGSFLQFLSLMLVSGCTKWWQIFLLQGVLTGIGMGLVFHSGIVLITTYFTTRLGTATAIAAAGSSVGGIVFPLLVSHTLPQIGFGWTIRIIAFINVCTMVPVNVIVRERDGPPSPTKYVIDWSIVANLPFALMAAGMFFAFWGIYFGFYFIVAFGEDIIHMTAMKSVNLLVAMNACNLAGRFIPNIISDACIGPMNTLIPTSILSSIFIFTWIGANMETALFIVACLYGFFAAGIQSLYVTTIFSFSGTDRKKLSLRMALVFVLISIASLTGAPLGGHLVSTNDGNYLLAQLFAGVNIALGSFFFLLARLAKQGCAPMRV</sequence>
<dbReference type="SUPFAM" id="SSF103473">
    <property type="entry name" value="MFS general substrate transporter"/>
    <property type="match status" value="1"/>
</dbReference>
<feature type="transmembrane region" description="Helical" evidence="4">
    <location>
        <begin position="230"/>
        <end position="249"/>
    </location>
</feature>
<feature type="transmembrane region" description="Helical" evidence="4">
    <location>
        <begin position="483"/>
        <end position="508"/>
    </location>
</feature>
<comment type="subcellular location">
    <subcellularLocation>
        <location evidence="1">Membrane</location>
        <topology evidence="1">Multi-pass membrane protein</topology>
    </subcellularLocation>
</comment>
<reference evidence="6" key="1">
    <citation type="journal article" date="2014" name="Genome Announc.">
        <title>Draft genome sequence of the formaldehyde-resistant fungus Byssochlamys spectabilis No. 5 (anamorph Paecilomyces variotii No. 5) (NBRC109023).</title>
        <authorList>
            <person name="Oka T."/>
            <person name="Ekino K."/>
            <person name="Fukuda K."/>
            <person name="Nomura Y."/>
        </authorList>
    </citation>
    <scope>NUCLEOTIDE SEQUENCE [LARGE SCALE GENOMIC DNA]</scope>
    <source>
        <strain evidence="6">No. 5 / NBRC 109023</strain>
    </source>
</reference>
<dbReference type="AlphaFoldDB" id="V5G5B7"/>
<protein>
    <recommendedName>
        <fullName evidence="7">MFS monocarboxylate transporter</fullName>
    </recommendedName>
</protein>
<dbReference type="InParanoid" id="V5G5B7"/>
<dbReference type="EMBL" id="BAUL01000189">
    <property type="protein sequence ID" value="GAD97186.1"/>
    <property type="molecule type" value="Genomic_DNA"/>
</dbReference>
<keyword evidence="4" id="KW-0472">Membrane</keyword>
<evidence type="ECO:0000256" key="1">
    <source>
        <dbReference type="ARBA" id="ARBA00004141"/>
    </source>
</evidence>